<dbReference type="Pfam" id="PF00538">
    <property type="entry name" value="Linker_histone"/>
    <property type="match status" value="1"/>
</dbReference>
<dbReference type="InterPro" id="IPR036390">
    <property type="entry name" value="WH_DNA-bd_sf"/>
</dbReference>
<sequence>MDAPGFQLALLVIFAVASSAAAAGACSSVTFSSNRVYAACSDLPHLSSSLHWSFDAAAATLSLAFVAPPAKPEGWVAWAINPTADGMIGSRALIAFHQPNGSMGVRTYNITGYGSIAEGAIDFQTSDLAAEYSGGVMRIFGKVKLPAGTTAVKQVWQVGSSVADGVPQQHATEQENMQSKGKLDLIKGAVSVSEASSSRNKNVHGVLNAVSWGILLPIGAIFARYLKTFESAEPTWFYLHVTCQIIGYGVGVGGWATGLSLGSKSKGIEYTTHRNIGMALFSLATLQVFALFLRPNKDHKYRFYWNIYHHLVGYTVIILGIINVFQGLDILGVDHKWRAGYIIAICILGGIALFLEVATWIVVLKRKSDGSTKPYGESTSNGVQKPLSMIVRAIKSLKEKRGSSARAIGKFIRDTYSDLPGRHAALLKLHLRRLRSQGGLRMVKKSYKISASGPESPAAGEKRKRGRPPKTAEAAAVDGKRKRGRRPKVNAVATASGSGAMVSTPKRRPGRPPKGGAAASPVVQKRKPGRPSKASLASAQSGETRKRGRPPKASVAAAQSGGTRKRGRPPKAATKDASSALKRKPSRPPGSRASTPKPGETPQKRRGRPKKTQPLDQQQGVPSQNNVARGTETETVTPTEKRRGRPPKKKVSNV</sequence>
<protein>
    <recommendedName>
        <fullName evidence="18">Cytochrome b561 and DOMON domain-containing protein</fullName>
    </recommendedName>
</protein>
<evidence type="ECO:0000256" key="5">
    <source>
        <dbReference type="ARBA" id="ARBA00022729"/>
    </source>
</evidence>
<dbReference type="PANTHER" id="PTHR23130">
    <property type="entry name" value="CYTOCHROME B561 AND DOMON DOMAIN-CONTAINING PROTEIN"/>
    <property type="match status" value="1"/>
</dbReference>
<feature type="compositionally biased region" description="Basic residues" evidence="10">
    <location>
        <begin position="642"/>
        <end position="654"/>
    </location>
</feature>
<evidence type="ECO:0000259" key="13">
    <source>
        <dbReference type="PROSITE" id="PS50836"/>
    </source>
</evidence>
<evidence type="ECO:0000256" key="6">
    <source>
        <dbReference type="ARBA" id="ARBA00022982"/>
    </source>
</evidence>
<feature type="domain" description="Cytochrome b561" evidence="14">
    <location>
        <begin position="166"/>
        <end position="364"/>
    </location>
</feature>
<feature type="signal peptide" evidence="12">
    <location>
        <begin position="1"/>
        <end position="22"/>
    </location>
</feature>
<feature type="transmembrane region" description="Helical" evidence="11">
    <location>
        <begin position="206"/>
        <end position="225"/>
    </location>
</feature>
<dbReference type="PROSITE" id="PS51504">
    <property type="entry name" value="H15"/>
    <property type="match status" value="1"/>
</dbReference>
<proteinExistence type="predicted"/>
<keyword evidence="6" id="KW-0249">Electron transport</keyword>
<evidence type="ECO:0000259" key="14">
    <source>
        <dbReference type="PROSITE" id="PS50939"/>
    </source>
</evidence>
<comment type="subcellular location">
    <subcellularLocation>
        <location evidence="1">Membrane</location>
        <topology evidence="1">Multi-pass membrane protein</topology>
    </subcellularLocation>
</comment>
<dbReference type="GO" id="GO:0006334">
    <property type="term" value="P:nucleosome assembly"/>
    <property type="evidence" value="ECO:0007669"/>
    <property type="project" value="InterPro"/>
</dbReference>
<evidence type="ECO:0000256" key="2">
    <source>
        <dbReference type="ARBA" id="ARBA00022448"/>
    </source>
</evidence>
<dbReference type="EMBL" id="PYDT01000003">
    <property type="protein sequence ID" value="THU67654.1"/>
    <property type="molecule type" value="Genomic_DNA"/>
</dbReference>
<dbReference type="Pfam" id="PF03188">
    <property type="entry name" value="Cytochrom_B561"/>
    <property type="match status" value="1"/>
</dbReference>
<gene>
    <name evidence="16" type="ORF">C4D60_Mb05t26990</name>
</gene>
<keyword evidence="4" id="KW-0479">Metal-binding</keyword>
<feature type="transmembrane region" description="Helical" evidence="11">
    <location>
        <begin position="276"/>
        <end position="293"/>
    </location>
</feature>
<keyword evidence="5 12" id="KW-0732">Signal</keyword>
<evidence type="ECO:0000259" key="15">
    <source>
        <dbReference type="PROSITE" id="PS51504"/>
    </source>
</evidence>
<dbReference type="InterPro" id="IPR005818">
    <property type="entry name" value="Histone_H1/H5_H15"/>
</dbReference>
<keyword evidence="7 11" id="KW-1133">Transmembrane helix</keyword>
<evidence type="ECO:0000256" key="9">
    <source>
        <dbReference type="ARBA" id="ARBA00053871"/>
    </source>
</evidence>
<evidence type="ECO:0000313" key="17">
    <source>
        <dbReference type="Proteomes" id="UP000317650"/>
    </source>
</evidence>
<dbReference type="GO" id="GO:0046872">
    <property type="term" value="F:metal ion binding"/>
    <property type="evidence" value="ECO:0007669"/>
    <property type="project" value="UniProtKB-KW"/>
</dbReference>
<dbReference type="InterPro" id="IPR005018">
    <property type="entry name" value="DOMON_domain"/>
</dbReference>
<feature type="transmembrane region" description="Helical" evidence="11">
    <location>
        <begin position="237"/>
        <end position="256"/>
    </location>
</feature>
<dbReference type="FunFam" id="1.20.120.1770:FF:000007">
    <property type="entry name" value="Cytochrome b561 and DOMON domain-containing protein"/>
    <property type="match status" value="1"/>
</dbReference>
<reference evidence="16 17" key="1">
    <citation type="journal article" date="2019" name="Nat. Plants">
        <title>Genome sequencing of Musa balbisiana reveals subgenome evolution and function divergence in polyploid bananas.</title>
        <authorList>
            <person name="Yao X."/>
        </authorList>
    </citation>
    <scope>NUCLEOTIDE SEQUENCE [LARGE SCALE GENOMIC DNA]</scope>
    <source>
        <strain evidence="17">cv. DH-PKW</strain>
        <tissue evidence="16">Leaves</tissue>
    </source>
</reference>
<dbReference type="SUPFAM" id="SSF46785">
    <property type="entry name" value="Winged helix' DNA-binding domain"/>
    <property type="match status" value="1"/>
</dbReference>
<dbReference type="InterPro" id="IPR017956">
    <property type="entry name" value="AT_hook_DNA-bd_motif"/>
</dbReference>
<dbReference type="Gene3D" id="1.10.10.10">
    <property type="entry name" value="Winged helix-like DNA-binding domain superfamily/Winged helix DNA-binding domain"/>
    <property type="match status" value="1"/>
</dbReference>
<feature type="transmembrane region" description="Helical" evidence="11">
    <location>
        <begin position="340"/>
        <end position="363"/>
    </location>
</feature>
<dbReference type="SMART" id="SM00384">
    <property type="entry name" value="AT_hook"/>
    <property type="match status" value="9"/>
</dbReference>
<organism evidence="16 17">
    <name type="scientific">Musa balbisiana</name>
    <name type="common">Banana</name>
    <dbReference type="NCBI Taxonomy" id="52838"/>
    <lineage>
        <taxon>Eukaryota</taxon>
        <taxon>Viridiplantae</taxon>
        <taxon>Streptophyta</taxon>
        <taxon>Embryophyta</taxon>
        <taxon>Tracheophyta</taxon>
        <taxon>Spermatophyta</taxon>
        <taxon>Magnoliopsida</taxon>
        <taxon>Liliopsida</taxon>
        <taxon>Zingiberales</taxon>
        <taxon>Musaceae</taxon>
        <taxon>Musa</taxon>
    </lineage>
</organism>
<evidence type="ECO:0000256" key="10">
    <source>
        <dbReference type="SAM" id="MobiDB-lite"/>
    </source>
</evidence>
<keyword evidence="8 11" id="KW-0472">Membrane</keyword>
<evidence type="ECO:0000313" key="16">
    <source>
        <dbReference type="EMBL" id="THU67654.1"/>
    </source>
</evidence>
<evidence type="ECO:0000256" key="12">
    <source>
        <dbReference type="SAM" id="SignalP"/>
    </source>
</evidence>
<evidence type="ECO:0000256" key="4">
    <source>
        <dbReference type="ARBA" id="ARBA00022723"/>
    </source>
</evidence>
<feature type="domain" description="H15" evidence="15">
    <location>
        <begin position="380"/>
        <end position="451"/>
    </location>
</feature>
<dbReference type="CDD" id="cd09629">
    <property type="entry name" value="DOMON_CIL1_like"/>
    <property type="match status" value="1"/>
</dbReference>
<dbReference type="PANTHER" id="PTHR23130:SF195">
    <property type="entry name" value="CYTOCHROME B561 AND DOMON DOMAIN-CONTAINING PROTEIN"/>
    <property type="match status" value="1"/>
</dbReference>
<keyword evidence="2" id="KW-0813">Transport</keyword>
<comment type="function">
    <text evidence="9">May act as a catecholamine-responsive trans-membrane electron transporter.</text>
</comment>
<dbReference type="InterPro" id="IPR006593">
    <property type="entry name" value="Cyt_b561/ferric_Rdtase_TM"/>
</dbReference>
<dbReference type="GO" id="GO:0003677">
    <property type="term" value="F:DNA binding"/>
    <property type="evidence" value="ECO:0007669"/>
    <property type="project" value="InterPro"/>
</dbReference>
<evidence type="ECO:0000256" key="11">
    <source>
        <dbReference type="SAM" id="Phobius"/>
    </source>
</evidence>
<feature type="chain" id="PRO_5020281607" description="Cytochrome b561 and DOMON domain-containing protein" evidence="12">
    <location>
        <begin position="23"/>
        <end position="654"/>
    </location>
</feature>
<dbReference type="GO" id="GO:0016020">
    <property type="term" value="C:membrane"/>
    <property type="evidence" value="ECO:0007669"/>
    <property type="project" value="UniProtKB-SubCell"/>
</dbReference>
<evidence type="ECO:0000256" key="1">
    <source>
        <dbReference type="ARBA" id="ARBA00004141"/>
    </source>
</evidence>
<keyword evidence="17" id="KW-1185">Reference proteome</keyword>
<dbReference type="SMART" id="SM00665">
    <property type="entry name" value="B561"/>
    <property type="match status" value="1"/>
</dbReference>
<dbReference type="PRINTS" id="PR00929">
    <property type="entry name" value="ATHOOK"/>
</dbReference>
<dbReference type="STRING" id="52838.A0A4S8JZ42"/>
<feature type="compositionally biased region" description="Polar residues" evidence="10">
    <location>
        <begin position="614"/>
        <end position="638"/>
    </location>
</feature>
<feature type="region of interest" description="Disordered" evidence="10">
    <location>
        <begin position="445"/>
        <end position="654"/>
    </location>
</feature>
<evidence type="ECO:0000256" key="7">
    <source>
        <dbReference type="ARBA" id="ARBA00022989"/>
    </source>
</evidence>
<keyword evidence="3 11" id="KW-0812">Transmembrane</keyword>
<dbReference type="AlphaFoldDB" id="A0A4S8JZ42"/>
<dbReference type="Gene3D" id="1.20.120.1770">
    <property type="match status" value="1"/>
</dbReference>
<dbReference type="Pfam" id="PF04526">
    <property type="entry name" value="DUF568"/>
    <property type="match status" value="1"/>
</dbReference>
<dbReference type="InterPro" id="IPR045265">
    <property type="entry name" value="AIR12_DOMON"/>
</dbReference>
<evidence type="ECO:0008006" key="18">
    <source>
        <dbReference type="Google" id="ProtNLM"/>
    </source>
</evidence>
<name>A0A4S8JZ42_MUSBA</name>
<dbReference type="Proteomes" id="UP000317650">
    <property type="component" value="Chromosome 5"/>
</dbReference>
<dbReference type="PROSITE" id="PS50836">
    <property type="entry name" value="DOMON"/>
    <property type="match status" value="1"/>
</dbReference>
<accession>A0A4S8JZ42</accession>
<evidence type="ECO:0000256" key="3">
    <source>
        <dbReference type="ARBA" id="ARBA00022692"/>
    </source>
</evidence>
<dbReference type="PROSITE" id="PS50939">
    <property type="entry name" value="CYTOCHROME_B561"/>
    <property type="match status" value="1"/>
</dbReference>
<feature type="transmembrane region" description="Helical" evidence="11">
    <location>
        <begin position="305"/>
        <end position="328"/>
    </location>
</feature>
<dbReference type="SMART" id="SM00526">
    <property type="entry name" value="H15"/>
    <property type="match status" value="1"/>
</dbReference>
<feature type="domain" description="DOMON" evidence="13">
    <location>
        <begin position="46"/>
        <end position="159"/>
    </location>
</feature>
<dbReference type="InterPro" id="IPR036388">
    <property type="entry name" value="WH-like_DNA-bd_sf"/>
</dbReference>
<comment type="caution">
    <text evidence="16">The sequence shown here is derived from an EMBL/GenBank/DDBJ whole genome shotgun (WGS) entry which is preliminary data.</text>
</comment>
<dbReference type="CDD" id="cd08760">
    <property type="entry name" value="Cyt_b561_FRRS1_like"/>
    <property type="match status" value="1"/>
</dbReference>
<evidence type="ECO:0000256" key="8">
    <source>
        <dbReference type="ARBA" id="ARBA00023136"/>
    </source>
</evidence>
<dbReference type="GO" id="GO:0000786">
    <property type="term" value="C:nucleosome"/>
    <property type="evidence" value="ECO:0007669"/>
    <property type="project" value="InterPro"/>
</dbReference>